<gene>
    <name evidence="2" type="ORF">IBJ83_03290</name>
</gene>
<organism evidence="2 3">
    <name type="scientific">Parvimonas parva</name>
    <dbReference type="NCBI Taxonomy" id="2769485"/>
    <lineage>
        <taxon>Bacteria</taxon>
        <taxon>Bacillati</taxon>
        <taxon>Bacillota</taxon>
        <taxon>Tissierellia</taxon>
        <taxon>Tissierellales</taxon>
        <taxon>Peptoniphilaceae</taxon>
        <taxon>Parvimonas</taxon>
    </lineage>
</organism>
<keyword evidence="1" id="KW-1133">Transmembrane helix</keyword>
<comment type="caution">
    <text evidence="2">The sequence shown here is derived from an EMBL/GenBank/DDBJ whole genome shotgun (WGS) entry which is preliminary data.</text>
</comment>
<proteinExistence type="predicted"/>
<protein>
    <submittedName>
        <fullName evidence="2">Uncharacterized protein</fullName>
    </submittedName>
</protein>
<feature type="transmembrane region" description="Helical" evidence="1">
    <location>
        <begin position="112"/>
        <end position="132"/>
    </location>
</feature>
<feature type="transmembrane region" description="Helical" evidence="1">
    <location>
        <begin position="153"/>
        <end position="175"/>
    </location>
</feature>
<reference evidence="2 3" key="1">
    <citation type="submission" date="2020-09" db="EMBL/GenBank/DDBJ databases">
        <title>Parvimonas S3374 sp. nov.</title>
        <authorList>
            <person name="Buhl M."/>
        </authorList>
    </citation>
    <scope>NUCLEOTIDE SEQUENCE [LARGE SCALE GENOMIC DNA]</scope>
    <source>
        <strain evidence="2 3">S3374</strain>
    </source>
</reference>
<accession>A0ABS1C8C0</accession>
<dbReference type="Proteomes" id="UP000823123">
    <property type="component" value="Unassembled WGS sequence"/>
</dbReference>
<evidence type="ECO:0000313" key="3">
    <source>
        <dbReference type="Proteomes" id="UP000823123"/>
    </source>
</evidence>
<feature type="transmembrane region" description="Helical" evidence="1">
    <location>
        <begin position="12"/>
        <end position="45"/>
    </location>
</feature>
<dbReference type="RefSeq" id="WP_201275281.1">
    <property type="nucleotide sequence ID" value="NZ_JACVDA010000007.1"/>
</dbReference>
<evidence type="ECO:0000313" key="2">
    <source>
        <dbReference type="EMBL" id="MBK1468337.1"/>
    </source>
</evidence>
<keyword evidence="1" id="KW-0472">Membrane</keyword>
<evidence type="ECO:0000256" key="1">
    <source>
        <dbReference type="SAM" id="Phobius"/>
    </source>
</evidence>
<feature type="transmembrane region" description="Helical" evidence="1">
    <location>
        <begin position="57"/>
        <end position="82"/>
    </location>
</feature>
<keyword evidence="3" id="KW-1185">Reference proteome</keyword>
<sequence length="177" mass="20397">MKNLKLYNVFFPVWLLILIPFTWVIAIPVNFIVDSLVIFISLKFLKIEEAFLKYKKVIFKVFIFGFLSDFIGSAFLLLVTYLGTIGGESSAFIKWFEKNIVSYMMSNPIANIYAFTIVALAVLLAGICIYFFNLKISFKNLDIDEKDKRKMALIMAIFTAPYLFFFPVSLIYSGYAM</sequence>
<dbReference type="EMBL" id="JACVDA010000007">
    <property type="protein sequence ID" value="MBK1468337.1"/>
    <property type="molecule type" value="Genomic_DNA"/>
</dbReference>
<name>A0ABS1C8C0_9FIRM</name>
<keyword evidence="1" id="KW-0812">Transmembrane</keyword>